<evidence type="ECO:0000313" key="6">
    <source>
        <dbReference type="WBParaSite" id="PgB09_g097_t01"/>
    </source>
</evidence>
<dbReference type="WBParaSite" id="PgB09_g097_t01">
    <property type="protein sequence ID" value="PgB09_g097_t01"/>
    <property type="gene ID" value="PgB09_g097"/>
</dbReference>
<feature type="compositionally biased region" description="Polar residues" evidence="3">
    <location>
        <begin position="78"/>
        <end position="96"/>
    </location>
</feature>
<feature type="region of interest" description="Disordered" evidence="3">
    <location>
        <begin position="1"/>
        <end position="64"/>
    </location>
</feature>
<evidence type="ECO:0000256" key="1">
    <source>
        <dbReference type="ARBA" id="ARBA00019033"/>
    </source>
</evidence>
<evidence type="ECO:0000256" key="3">
    <source>
        <dbReference type="SAM" id="MobiDB-lite"/>
    </source>
</evidence>
<reference evidence="6" key="1">
    <citation type="submission" date="2022-11" db="UniProtKB">
        <authorList>
            <consortium name="WormBaseParasite"/>
        </authorList>
    </citation>
    <scope>IDENTIFICATION</scope>
</reference>
<dbReference type="PANTHER" id="PTHR48407">
    <property type="entry name" value="CRANIOFACIAL DEVELOPMENT PROTEIN 1"/>
    <property type="match status" value="1"/>
</dbReference>
<keyword evidence="5" id="KW-1185">Reference proteome</keyword>
<dbReference type="InterPro" id="IPR011421">
    <property type="entry name" value="BCNT-C"/>
</dbReference>
<feature type="region of interest" description="Disordered" evidence="3">
    <location>
        <begin position="78"/>
        <end position="100"/>
    </location>
</feature>
<feature type="domain" description="BCNT-C" evidence="4">
    <location>
        <begin position="155"/>
        <end position="235"/>
    </location>
</feature>
<feature type="compositionally biased region" description="Acidic residues" evidence="3">
    <location>
        <begin position="1"/>
        <end position="14"/>
    </location>
</feature>
<evidence type="ECO:0000256" key="2">
    <source>
        <dbReference type="ARBA" id="ARBA00030244"/>
    </source>
</evidence>
<proteinExistence type="predicted"/>
<dbReference type="PROSITE" id="PS51279">
    <property type="entry name" value="BCNT_C"/>
    <property type="match status" value="1"/>
</dbReference>
<dbReference type="Proteomes" id="UP000887569">
    <property type="component" value="Unplaced"/>
</dbReference>
<sequence>MDEVGSSDDEDYVPSEEGNGSEHDEISDQEFDVEEHAQPSSSAEQSNKDDRNSQGTTESADERKCRLDALFDDFIGASSSSMKDSLSNEPNCSAVSSDLKREEAVETGTNITTTEAKAVMEIFDFAGEEVRIERTLPKSDHKECAPVEASISKNKRNAVGLGDAVKKLSKKPKMSVLEKTQHDWTTFKAESGIHDELQSHNRGRQGYVERMAFLNRADLRQFEREREARNAKRAKK</sequence>
<dbReference type="Pfam" id="PF07572">
    <property type="entry name" value="BCNT"/>
    <property type="match status" value="1"/>
</dbReference>
<accession>A0A914ZN35</accession>
<dbReference type="GO" id="GO:0000812">
    <property type="term" value="C:Swr1 complex"/>
    <property type="evidence" value="ECO:0007669"/>
    <property type="project" value="TreeGrafter"/>
</dbReference>
<name>A0A914ZN35_PARUN</name>
<dbReference type="AlphaFoldDB" id="A0A914ZN35"/>
<evidence type="ECO:0000259" key="4">
    <source>
        <dbReference type="PROSITE" id="PS51279"/>
    </source>
</evidence>
<organism evidence="5 6">
    <name type="scientific">Parascaris univalens</name>
    <name type="common">Nematode worm</name>
    <dbReference type="NCBI Taxonomy" id="6257"/>
    <lineage>
        <taxon>Eukaryota</taxon>
        <taxon>Metazoa</taxon>
        <taxon>Ecdysozoa</taxon>
        <taxon>Nematoda</taxon>
        <taxon>Chromadorea</taxon>
        <taxon>Rhabditida</taxon>
        <taxon>Spirurina</taxon>
        <taxon>Ascaridomorpha</taxon>
        <taxon>Ascaridoidea</taxon>
        <taxon>Ascarididae</taxon>
        <taxon>Parascaris</taxon>
    </lineage>
</organism>
<dbReference type="PANTHER" id="PTHR48407:SF1">
    <property type="entry name" value="CRANIOFACIAL DEVELOPMENT PROTEIN 1"/>
    <property type="match status" value="1"/>
</dbReference>
<evidence type="ECO:0000313" key="5">
    <source>
        <dbReference type="Proteomes" id="UP000887569"/>
    </source>
</evidence>
<dbReference type="InterPro" id="IPR027124">
    <property type="entry name" value="Swc5/CFDP1/2"/>
</dbReference>
<protein>
    <recommendedName>
        <fullName evidence="1">Craniofacial development protein 1</fullName>
    </recommendedName>
    <alternativeName>
        <fullName evidence="2">Bucentaur</fullName>
    </alternativeName>
</protein>